<feature type="non-terminal residue" evidence="12">
    <location>
        <position position="241"/>
    </location>
</feature>
<feature type="domain" description="Thymidylate kinase-like" evidence="11">
    <location>
        <begin position="36"/>
        <end position="224"/>
    </location>
</feature>
<comment type="function">
    <text evidence="10">Phosphorylation of dTMP to form dTDP in both de novo and salvage pathways of dTTP synthesis.</text>
</comment>
<dbReference type="Pfam" id="PF02223">
    <property type="entry name" value="Thymidylate_kin"/>
    <property type="match status" value="1"/>
</dbReference>
<evidence type="ECO:0000256" key="9">
    <source>
        <dbReference type="ARBA" id="ARBA00048743"/>
    </source>
</evidence>
<evidence type="ECO:0000256" key="10">
    <source>
        <dbReference type="ARBA" id="ARBA00057735"/>
    </source>
</evidence>
<dbReference type="PROSITE" id="PS01331">
    <property type="entry name" value="THYMIDYLATE_KINASE"/>
    <property type="match status" value="1"/>
</dbReference>
<keyword evidence="6" id="KW-0547">Nucleotide-binding</keyword>
<reference evidence="12" key="2">
    <citation type="submission" date="2002-08" db="EMBL/GenBank/DDBJ databases">
        <authorList>
            <person name="Liolios K.G."/>
            <person name="Chu L."/>
            <person name="Ostrovskaya O."/>
            <person name="Mendybaeva N."/>
            <person name="Koukharenko V."/>
            <person name="Gerdes S."/>
            <person name="Kyrpides N."/>
            <person name="Overbeek R."/>
        </authorList>
    </citation>
    <scope>NUCLEOTIDE SEQUENCE</scope>
</reference>
<evidence type="ECO:0000256" key="8">
    <source>
        <dbReference type="ARBA" id="ARBA00022840"/>
    </source>
</evidence>
<accession>Q8GDS3</accession>
<comment type="similarity">
    <text evidence="1">Belongs to the thymidylate kinase family.</text>
</comment>
<dbReference type="InterPro" id="IPR039430">
    <property type="entry name" value="Thymidylate_kin-like_dom"/>
</dbReference>
<dbReference type="GO" id="GO:0005524">
    <property type="term" value="F:ATP binding"/>
    <property type="evidence" value="ECO:0007669"/>
    <property type="project" value="UniProtKB-KW"/>
</dbReference>
<dbReference type="EC" id="2.7.4.9" evidence="2"/>
<dbReference type="GO" id="GO:0005829">
    <property type="term" value="C:cytosol"/>
    <property type="evidence" value="ECO:0007669"/>
    <property type="project" value="TreeGrafter"/>
</dbReference>
<dbReference type="EMBL" id="AY142902">
    <property type="protein sequence ID" value="AAN87506.1"/>
    <property type="molecule type" value="Genomic_DNA"/>
</dbReference>
<evidence type="ECO:0000256" key="5">
    <source>
        <dbReference type="ARBA" id="ARBA00022727"/>
    </source>
</evidence>
<protein>
    <recommendedName>
        <fullName evidence="3">Thymidylate kinase</fullName>
        <ecNumber evidence="2">2.7.4.9</ecNumber>
    </recommendedName>
</protein>
<dbReference type="NCBIfam" id="TIGR00041">
    <property type="entry name" value="DTMP_kinase"/>
    <property type="match status" value="1"/>
</dbReference>
<organism evidence="12">
    <name type="scientific">Heliobacterium mobile</name>
    <name type="common">Heliobacillus mobilis</name>
    <dbReference type="NCBI Taxonomy" id="28064"/>
    <lineage>
        <taxon>Bacteria</taxon>
        <taxon>Bacillati</taxon>
        <taxon>Bacillota</taxon>
        <taxon>Clostridia</taxon>
        <taxon>Eubacteriales</taxon>
        <taxon>Heliobacteriaceae</taxon>
        <taxon>Heliobacterium</taxon>
    </lineage>
</organism>
<evidence type="ECO:0000256" key="1">
    <source>
        <dbReference type="ARBA" id="ARBA00009776"/>
    </source>
</evidence>
<evidence type="ECO:0000313" key="12">
    <source>
        <dbReference type="EMBL" id="AAN87506.1"/>
    </source>
</evidence>
<evidence type="ECO:0000259" key="11">
    <source>
        <dbReference type="Pfam" id="PF02223"/>
    </source>
</evidence>
<dbReference type="GO" id="GO:0006233">
    <property type="term" value="P:dTDP biosynthetic process"/>
    <property type="evidence" value="ECO:0007669"/>
    <property type="project" value="InterPro"/>
</dbReference>
<dbReference type="HAMAP" id="MF_00165">
    <property type="entry name" value="Thymidylate_kinase"/>
    <property type="match status" value="1"/>
</dbReference>
<keyword evidence="7 12" id="KW-0418">Kinase</keyword>
<dbReference type="InterPro" id="IPR018095">
    <property type="entry name" value="Thymidylate_kin_CS"/>
</dbReference>
<sequence>MWAIEYSGILADDIVMSVTMQRVRRGAIMPGLFITLEGADGAGKTTQGALLAQAFRALQYPVLETREPGGTPVGEAARRVLLDPSLTGMAPMAEVFLYAAARAQLIREVILPALAAGTVVICDRFTDSTLAYQGYGRGLDMDRLQSINHWATEGLAPDLTLLLDIDSDEGLSRARRKGADRMEMETAAFHQKVRHGFLELAAKETSRIRVIPAGRDIFEVHRQVINAVREKVPELVCSQEG</sequence>
<evidence type="ECO:0000256" key="2">
    <source>
        <dbReference type="ARBA" id="ARBA00012980"/>
    </source>
</evidence>
<keyword evidence="4 12" id="KW-0808">Transferase</keyword>
<dbReference type="GO" id="GO:0006227">
    <property type="term" value="P:dUDP biosynthetic process"/>
    <property type="evidence" value="ECO:0007669"/>
    <property type="project" value="TreeGrafter"/>
</dbReference>
<dbReference type="SUPFAM" id="SSF52540">
    <property type="entry name" value="P-loop containing nucleoside triphosphate hydrolases"/>
    <property type="match status" value="1"/>
</dbReference>
<comment type="catalytic activity">
    <reaction evidence="9">
        <text>dTMP + ATP = dTDP + ADP</text>
        <dbReference type="Rhea" id="RHEA:13517"/>
        <dbReference type="ChEBI" id="CHEBI:30616"/>
        <dbReference type="ChEBI" id="CHEBI:58369"/>
        <dbReference type="ChEBI" id="CHEBI:63528"/>
        <dbReference type="ChEBI" id="CHEBI:456216"/>
        <dbReference type="EC" id="2.7.4.9"/>
    </reaction>
</comment>
<reference evidence="12" key="1">
    <citation type="journal article" date="2002" name="Science">
        <title>Whole-genome analysis of photosynthetic prokaryotes.</title>
        <authorList>
            <person name="Raymond J."/>
            <person name="Zhaxybayeva O."/>
            <person name="Gogarten J.P."/>
            <person name="Gerdes S.Y."/>
            <person name="Blankenship R.E."/>
        </authorList>
    </citation>
    <scope>NUCLEOTIDE SEQUENCE</scope>
</reference>
<dbReference type="GO" id="GO:0004798">
    <property type="term" value="F:dTMP kinase activity"/>
    <property type="evidence" value="ECO:0007669"/>
    <property type="project" value="UniProtKB-EC"/>
</dbReference>
<keyword evidence="5" id="KW-0545">Nucleotide biosynthesis</keyword>
<dbReference type="InterPro" id="IPR027417">
    <property type="entry name" value="P-loop_NTPase"/>
</dbReference>
<dbReference type="Gene3D" id="3.40.50.300">
    <property type="entry name" value="P-loop containing nucleotide triphosphate hydrolases"/>
    <property type="match status" value="1"/>
</dbReference>
<dbReference type="AlphaFoldDB" id="Q8GDS3"/>
<dbReference type="FunFam" id="3.40.50.300:FF:000225">
    <property type="entry name" value="Thymidylate kinase"/>
    <property type="match status" value="1"/>
</dbReference>
<evidence type="ECO:0000256" key="3">
    <source>
        <dbReference type="ARBA" id="ARBA00017144"/>
    </source>
</evidence>
<dbReference type="PANTHER" id="PTHR10344">
    <property type="entry name" value="THYMIDYLATE KINASE"/>
    <property type="match status" value="1"/>
</dbReference>
<dbReference type="CDD" id="cd01672">
    <property type="entry name" value="TMPK"/>
    <property type="match status" value="1"/>
</dbReference>
<dbReference type="GO" id="GO:0006235">
    <property type="term" value="P:dTTP biosynthetic process"/>
    <property type="evidence" value="ECO:0007669"/>
    <property type="project" value="TreeGrafter"/>
</dbReference>
<proteinExistence type="inferred from homology"/>
<name>Q8GDS3_HELMO</name>
<evidence type="ECO:0000256" key="6">
    <source>
        <dbReference type="ARBA" id="ARBA00022741"/>
    </source>
</evidence>
<dbReference type="PANTHER" id="PTHR10344:SF4">
    <property type="entry name" value="UMP-CMP KINASE 2, MITOCHONDRIAL"/>
    <property type="match status" value="1"/>
</dbReference>
<evidence type="ECO:0000256" key="4">
    <source>
        <dbReference type="ARBA" id="ARBA00022679"/>
    </source>
</evidence>
<keyword evidence="8" id="KW-0067">ATP-binding</keyword>
<evidence type="ECO:0000256" key="7">
    <source>
        <dbReference type="ARBA" id="ARBA00022777"/>
    </source>
</evidence>
<dbReference type="InterPro" id="IPR018094">
    <property type="entry name" value="Thymidylate_kinase"/>
</dbReference>